<comment type="caution">
    <text evidence="1">The sequence shown here is derived from an EMBL/GenBank/DDBJ whole genome shotgun (WGS) entry which is preliminary data.</text>
</comment>
<proteinExistence type="predicted"/>
<evidence type="ECO:0000313" key="1">
    <source>
        <dbReference type="EMBL" id="GGG71096.1"/>
    </source>
</evidence>
<name>A0A917H916_9MICC</name>
<keyword evidence="2" id="KW-1185">Reference proteome</keyword>
<organism evidence="1 2">
    <name type="scientific">Kocuria dechangensis</name>
    <dbReference type="NCBI Taxonomy" id="1176249"/>
    <lineage>
        <taxon>Bacteria</taxon>
        <taxon>Bacillati</taxon>
        <taxon>Actinomycetota</taxon>
        <taxon>Actinomycetes</taxon>
        <taxon>Micrococcales</taxon>
        <taxon>Micrococcaceae</taxon>
        <taxon>Kocuria</taxon>
    </lineage>
</organism>
<dbReference type="AlphaFoldDB" id="A0A917H916"/>
<dbReference type="RefSeq" id="WP_371870252.1">
    <property type="nucleotide sequence ID" value="NZ_BMEQ01000043.1"/>
</dbReference>
<accession>A0A917H916</accession>
<reference evidence="1" key="1">
    <citation type="journal article" date="2014" name="Int. J. Syst. Evol. Microbiol.">
        <title>Complete genome sequence of Corynebacterium casei LMG S-19264T (=DSM 44701T), isolated from a smear-ripened cheese.</title>
        <authorList>
            <consortium name="US DOE Joint Genome Institute (JGI-PGF)"/>
            <person name="Walter F."/>
            <person name="Albersmeier A."/>
            <person name="Kalinowski J."/>
            <person name="Ruckert C."/>
        </authorList>
    </citation>
    <scope>NUCLEOTIDE SEQUENCE</scope>
    <source>
        <strain evidence="1">CGMCC 1.12187</strain>
    </source>
</reference>
<dbReference type="Proteomes" id="UP000638848">
    <property type="component" value="Unassembled WGS sequence"/>
</dbReference>
<gene>
    <name evidence="1" type="ORF">GCM10011374_39700</name>
</gene>
<protein>
    <submittedName>
        <fullName evidence="1">Uncharacterized protein</fullName>
    </submittedName>
</protein>
<dbReference type="EMBL" id="BMEQ01000043">
    <property type="protein sequence ID" value="GGG71096.1"/>
    <property type="molecule type" value="Genomic_DNA"/>
</dbReference>
<evidence type="ECO:0000313" key="2">
    <source>
        <dbReference type="Proteomes" id="UP000638848"/>
    </source>
</evidence>
<sequence length="83" mass="8133">MNAAGRLGVYQAGPAVAFTGAFAVETTSAAPGSHRGAGRVSPPRGLQGLALTAEPAQGNNDTAECPVMVATPVDRADAEAAGL</sequence>
<reference evidence="1" key="2">
    <citation type="submission" date="2020-09" db="EMBL/GenBank/DDBJ databases">
        <authorList>
            <person name="Sun Q."/>
            <person name="Zhou Y."/>
        </authorList>
    </citation>
    <scope>NUCLEOTIDE SEQUENCE</scope>
    <source>
        <strain evidence="1">CGMCC 1.12187</strain>
    </source>
</reference>